<comment type="caution">
    <text evidence="1">The sequence shown here is derived from an EMBL/GenBank/DDBJ whole genome shotgun (WGS) entry which is preliminary data.</text>
</comment>
<dbReference type="Gene3D" id="3.30.70.1210">
    <property type="entry name" value="Crispr-associated protein, domain 2"/>
    <property type="match status" value="1"/>
</dbReference>
<evidence type="ECO:0000313" key="2">
    <source>
        <dbReference type="Proteomes" id="UP000235122"/>
    </source>
</evidence>
<dbReference type="Proteomes" id="UP000235122">
    <property type="component" value="Unassembled WGS sequence"/>
</dbReference>
<proteinExistence type="predicted"/>
<evidence type="ECO:0000313" key="1">
    <source>
        <dbReference type="EMBL" id="PKY73510.1"/>
    </source>
</evidence>
<name>A0A2I1IQX0_9ACTO</name>
<sequence>MGTTAFLTRFPVHAALGRGAAHKPSKGWDVNDPNFRHRAVMALFGQTNNANPREHGKILFRFEFLPGQAPYFLVQSLARPQEGDLVGQIEIKEVDLTPPPSGSVVRFRLAVNAIQRKGAKGVTPIPADFEEAPEGVPHLSEWLAGKLRGALNEIEIVSHQRQLLGANRNGKNKNGVLVQVDTIDGVAKVGDSDALENLIINGVGRAKSYGCGLLSVQAVR</sequence>
<organism evidence="1 2">
    <name type="scientific">Winkia neuii</name>
    <dbReference type="NCBI Taxonomy" id="33007"/>
    <lineage>
        <taxon>Bacteria</taxon>
        <taxon>Bacillati</taxon>
        <taxon>Actinomycetota</taxon>
        <taxon>Actinomycetes</taxon>
        <taxon>Actinomycetales</taxon>
        <taxon>Actinomycetaceae</taxon>
        <taxon>Winkia</taxon>
    </lineage>
</organism>
<protein>
    <submittedName>
        <fullName evidence="1">Type I-E CRISPR-associated protein Cas6/Cse3/CasE</fullName>
    </submittedName>
</protein>
<dbReference type="STRING" id="33007.HMPREF3198_02027"/>
<dbReference type="EMBL" id="PKKO01000001">
    <property type="protein sequence ID" value="PKY73510.1"/>
    <property type="molecule type" value="Genomic_DNA"/>
</dbReference>
<dbReference type="CDD" id="cd09727">
    <property type="entry name" value="Cas6_I-E"/>
    <property type="match status" value="1"/>
</dbReference>
<accession>A0A2I1IQX0</accession>
<reference evidence="1 2" key="1">
    <citation type="submission" date="2017-12" db="EMBL/GenBank/DDBJ databases">
        <title>Phylogenetic diversity of female urinary microbiome.</title>
        <authorList>
            <person name="Thomas-White K."/>
            <person name="Wolfe A.J."/>
        </authorList>
    </citation>
    <scope>NUCLEOTIDE SEQUENCE [LARGE SCALE GENOMIC DNA]</scope>
    <source>
        <strain evidence="1 2">UMB0402</strain>
    </source>
</reference>
<dbReference type="Gene3D" id="3.30.70.1200">
    <property type="entry name" value="Crispr-associated protein, domain 1"/>
    <property type="match status" value="1"/>
</dbReference>
<keyword evidence="2" id="KW-1185">Reference proteome</keyword>
<dbReference type="InterPro" id="IPR010179">
    <property type="entry name" value="CRISPR-assoc_prot_Cse3"/>
</dbReference>
<gene>
    <name evidence="1" type="ORF">CYJ19_02700</name>
</gene>
<dbReference type="SUPFAM" id="SSF117987">
    <property type="entry name" value="CRISPR-associated protein"/>
    <property type="match status" value="2"/>
</dbReference>
<dbReference type="AlphaFoldDB" id="A0A2I1IQX0"/>
<dbReference type="Pfam" id="PF08798">
    <property type="entry name" value="CRISPR_assoc"/>
    <property type="match status" value="1"/>
</dbReference>
<dbReference type="SMART" id="SM01101">
    <property type="entry name" value="CRISPR_assoc"/>
    <property type="match status" value="1"/>
</dbReference>